<dbReference type="Proteomes" id="UP001459277">
    <property type="component" value="Unassembled WGS sequence"/>
</dbReference>
<evidence type="ECO:0000313" key="1">
    <source>
        <dbReference type="EMBL" id="KAL0001814.1"/>
    </source>
</evidence>
<proteinExistence type="predicted"/>
<name>A0AAW2CUR5_9ROSI</name>
<sequence>MEEASRVTVSDPGSGLPAFLAHFDSLEFNSLLASHFHRFGPPFGSFLCFSVPVEGLPFLEGLFKAHGDFTSGFRGGIFLGNILIKLLCAVLVSLKDSFPNSLFEERLLEWRGVVRRISCCKSFSISAIRATGSGSYAARLCLETTFYSIRGTSFLCLEAISCSPTGSNAHPTVLSLSKPGLTARLEDPGLLGISKYPGPVIFRDVAAIFLTFEGWVRLFLSFIH</sequence>
<protein>
    <submittedName>
        <fullName evidence="1">Uncharacterized protein</fullName>
    </submittedName>
</protein>
<accession>A0AAW2CUR5</accession>
<dbReference type="AlphaFoldDB" id="A0AAW2CUR5"/>
<organism evidence="1 2">
    <name type="scientific">Lithocarpus litseifolius</name>
    <dbReference type="NCBI Taxonomy" id="425828"/>
    <lineage>
        <taxon>Eukaryota</taxon>
        <taxon>Viridiplantae</taxon>
        <taxon>Streptophyta</taxon>
        <taxon>Embryophyta</taxon>
        <taxon>Tracheophyta</taxon>
        <taxon>Spermatophyta</taxon>
        <taxon>Magnoliopsida</taxon>
        <taxon>eudicotyledons</taxon>
        <taxon>Gunneridae</taxon>
        <taxon>Pentapetalae</taxon>
        <taxon>rosids</taxon>
        <taxon>fabids</taxon>
        <taxon>Fagales</taxon>
        <taxon>Fagaceae</taxon>
        <taxon>Lithocarpus</taxon>
    </lineage>
</organism>
<reference evidence="1 2" key="1">
    <citation type="submission" date="2024-01" db="EMBL/GenBank/DDBJ databases">
        <title>A telomere-to-telomere, gap-free genome of sweet tea (Lithocarpus litseifolius).</title>
        <authorList>
            <person name="Zhou J."/>
        </authorList>
    </citation>
    <scope>NUCLEOTIDE SEQUENCE [LARGE SCALE GENOMIC DNA]</scope>
    <source>
        <strain evidence="1">Zhou-2022a</strain>
        <tissue evidence="1">Leaf</tissue>
    </source>
</reference>
<gene>
    <name evidence="1" type="ORF">SO802_015595</name>
</gene>
<comment type="caution">
    <text evidence="1">The sequence shown here is derived from an EMBL/GenBank/DDBJ whole genome shotgun (WGS) entry which is preliminary data.</text>
</comment>
<keyword evidence="2" id="KW-1185">Reference proteome</keyword>
<evidence type="ECO:0000313" key="2">
    <source>
        <dbReference type="Proteomes" id="UP001459277"/>
    </source>
</evidence>
<dbReference type="EMBL" id="JAZDWU010000005">
    <property type="protein sequence ID" value="KAL0001814.1"/>
    <property type="molecule type" value="Genomic_DNA"/>
</dbReference>